<evidence type="ECO:0000313" key="2">
    <source>
        <dbReference type="Proteomes" id="UP001187415"/>
    </source>
</evidence>
<organism evidence="1 2">
    <name type="scientific">Channa striata</name>
    <name type="common">Snakehead murrel</name>
    <name type="synonym">Ophicephalus striatus</name>
    <dbReference type="NCBI Taxonomy" id="64152"/>
    <lineage>
        <taxon>Eukaryota</taxon>
        <taxon>Metazoa</taxon>
        <taxon>Chordata</taxon>
        <taxon>Craniata</taxon>
        <taxon>Vertebrata</taxon>
        <taxon>Euteleostomi</taxon>
        <taxon>Actinopterygii</taxon>
        <taxon>Neopterygii</taxon>
        <taxon>Teleostei</taxon>
        <taxon>Neoteleostei</taxon>
        <taxon>Acanthomorphata</taxon>
        <taxon>Anabantaria</taxon>
        <taxon>Anabantiformes</taxon>
        <taxon>Channoidei</taxon>
        <taxon>Channidae</taxon>
        <taxon>Channa</taxon>
    </lineage>
</organism>
<evidence type="ECO:0000313" key="1">
    <source>
        <dbReference type="EMBL" id="KAK2828702.1"/>
    </source>
</evidence>
<proteinExistence type="predicted"/>
<reference evidence="1" key="1">
    <citation type="submission" date="2023-07" db="EMBL/GenBank/DDBJ databases">
        <title>Chromosome-level Genome Assembly of Striped Snakehead (Channa striata).</title>
        <authorList>
            <person name="Liu H."/>
        </authorList>
    </citation>
    <scope>NUCLEOTIDE SEQUENCE</scope>
    <source>
        <strain evidence="1">Gz</strain>
        <tissue evidence="1">Muscle</tissue>
    </source>
</reference>
<dbReference type="EMBL" id="JAUPFM010000015">
    <property type="protein sequence ID" value="KAK2828702.1"/>
    <property type="molecule type" value="Genomic_DNA"/>
</dbReference>
<dbReference type="AlphaFoldDB" id="A0AA88S7G6"/>
<comment type="caution">
    <text evidence="1">The sequence shown here is derived from an EMBL/GenBank/DDBJ whole genome shotgun (WGS) entry which is preliminary data.</text>
</comment>
<sequence>MWSKPGSLWFRPVATTSGDCLIQFGNFLFLETASVSSVVPTHPNKAQLAFFPVEPLASSASQQSPLSQATGFVVTEPSFCLGDRPALVLTWRSSNQVKLATSTLRSPAGAL</sequence>
<accession>A0AA88S7G6</accession>
<gene>
    <name evidence="1" type="ORF">Q5P01_019736</name>
</gene>
<name>A0AA88S7G6_CHASR</name>
<keyword evidence="2" id="KW-1185">Reference proteome</keyword>
<protein>
    <submittedName>
        <fullName evidence="1">Uncharacterized protein</fullName>
    </submittedName>
</protein>
<dbReference type="Proteomes" id="UP001187415">
    <property type="component" value="Unassembled WGS sequence"/>
</dbReference>